<protein>
    <recommendedName>
        <fullName evidence="3">DUF2652 domain-containing protein</fullName>
    </recommendedName>
</protein>
<evidence type="ECO:0000313" key="2">
    <source>
        <dbReference type="Proteomes" id="UP000186373"/>
    </source>
</evidence>
<dbReference type="AlphaFoldDB" id="A0A1N7HZV0"/>
<gene>
    <name evidence="1" type="ORF">SAMN05421639_101866</name>
</gene>
<dbReference type="Pfam" id="PF10851">
    <property type="entry name" value="DUF2652"/>
    <property type="match status" value="1"/>
</dbReference>
<name>A0A1N7HZV0_9FLAO</name>
<dbReference type="InterPro" id="IPR020503">
    <property type="entry name" value="Uncharacterised_Rv2561"/>
</dbReference>
<accession>A0A1N7HZV0</accession>
<dbReference type="EMBL" id="FTNY01000001">
    <property type="protein sequence ID" value="SIS30342.1"/>
    <property type="molecule type" value="Genomic_DNA"/>
</dbReference>
<sequence>MKPASSIMMQQVFKTIMIMKNTNIHEGIILIPDFSGFTEFVFNTKLYTGEYIVRQLLSTLIDINDQYFDISEIEGDAILFYRYDNHPSYENISTMLWKMRNAFNQKIKELSKELSMSIDMSLKFIVHYGKFSQYTIGSFKKLYGKTVVEAHQMLKNEFAEQPSYALFSNSFLENSGNRESEAHTQKYHLPEGGMIHYFESVN</sequence>
<reference evidence="2" key="1">
    <citation type="submission" date="2017-01" db="EMBL/GenBank/DDBJ databases">
        <authorList>
            <person name="Varghese N."/>
            <person name="Submissions S."/>
        </authorList>
    </citation>
    <scope>NUCLEOTIDE SEQUENCE [LARGE SCALE GENOMIC DNA]</scope>
    <source>
        <strain evidence="2">DSM 17126</strain>
    </source>
</reference>
<evidence type="ECO:0000313" key="1">
    <source>
        <dbReference type="EMBL" id="SIS30342.1"/>
    </source>
</evidence>
<proteinExistence type="predicted"/>
<dbReference type="Proteomes" id="UP000186373">
    <property type="component" value="Unassembled WGS sequence"/>
</dbReference>
<keyword evidence="2" id="KW-1185">Reference proteome</keyword>
<organism evidence="1 2">
    <name type="scientific">Chryseobacterium shigense</name>
    <dbReference type="NCBI Taxonomy" id="297244"/>
    <lineage>
        <taxon>Bacteria</taxon>
        <taxon>Pseudomonadati</taxon>
        <taxon>Bacteroidota</taxon>
        <taxon>Flavobacteriia</taxon>
        <taxon>Flavobacteriales</taxon>
        <taxon>Weeksellaceae</taxon>
        <taxon>Chryseobacterium group</taxon>
        <taxon>Chryseobacterium</taxon>
    </lineage>
</organism>
<evidence type="ECO:0008006" key="3">
    <source>
        <dbReference type="Google" id="ProtNLM"/>
    </source>
</evidence>